<dbReference type="PANTHER" id="PTHR23517">
    <property type="entry name" value="RESISTANCE PROTEIN MDTM, PUTATIVE-RELATED-RELATED"/>
    <property type="match status" value="1"/>
</dbReference>
<sequence length="359" mass="35946">MPVFLVGGLAVQISHDLGLTPAGLGLAVAVYFGVTAIGSLPVGALVERYGPGRTGRTAIIVSAASMLGIALAARSLTLLLLLLAAAATANSLGQLSSNASLARSVPPHRHGLTFGAKQSAIPLSTLLAGVAVPTVALTLGWRWAFGFGAVLAVVALALVPPDQPDHRAAHERRRGSVGGGMLLLGVAAALASCAANSLSTFLVDSSVEHGMSPTAAALALTLGSALCIMCRLLAGWLADRWQRGHLGFVAGLLAVGAVGTILLGVDSFPALVVGVLLAFGLGWCWPGLLAFSVVRLRPQAPAAATSVTQTGVYAGASVGPLGFGLLATHTSYPVAWMVAAVAMALAAACVLLGARLASP</sequence>
<dbReference type="Proteomes" id="UP000599074">
    <property type="component" value="Unassembled WGS sequence"/>
</dbReference>
<dbReference type="PROSITE" id="PS50850">
    <property type="entry name" value="MFS"/>
    <property type="match status" value="1"/>
</dbReference>
<dbReference type="SUPFAM" id="SSF103473">
    <property type="entry name" value="MFS general substrate transporter"/>
    <property type="match status" value="1"/>
</dbReference>
<dbReference type="AlphaFoldDB" id="A0A8J3TKM9"/>
<dbReference type="InterPro" id="IPR036259">
    <property type="entry name" value="MFS_trans_sf"/>
</dbReference>
<feature type="transmembrane region" description="Helical" evidence="7">
    <location>
        <begin position="26"/>
        <end position="46"/>
    </location>
</feature>
<dbReference type="Gene3D" id="1.20.1250.20">
    <property type="entry name" value="MFS general substrate transporter like domains"/>
    <property type="match status" value="2"/>
</dbReference>
<keyword evidence="5 7" id="KW-1133">Transmembrane helix</keyword>
<feature type="transmembrane region" description="Helical" evidence="7">
    <location>
        <begin position="180"/>
        <end position="203"/>
    </location>
</feature>
<accession>A0A8J3TKM9</accession>
<dbReference type="InterPro" id="IPR020846">
    <property type="entry name" value="MFS_dom"/>
</dbReference>
<dbReference type="GO" id="GO:0005886">
    <property type="term" value="C:plasma membrane"/>
    <property type="evidence" value="ECO:0007669"/>
    <property type="project" value="UniProtKB-SubCell"/>
</dbReference>
<evidence type="ECO:0000256" key="4">
    <source>
        <dbReference type="ARBA" id="ARBA00022692"/>
    </source>
</evidence>
<feature type="domain" description="Major facilitator superfamily (MFS) profile" evidence="8">
    <location>
        <begin position="1"/>
        <end position="359"/>
    </location>
</feature>
<feature type="transmembrane region" description="Helical" evidence="7">
    <location>
        <begin position="334"/>
        <end position="354"/>
    </location>
</feature>
<dbReference type="PANTHER" id="PTHR23517:SF3">
    <property type="entry name" value="INTEGRAL MEMBRANE TRANSPORT PROTEIN"/>
    <property type="match status" value="1"/>
</dbReference>
<protein>
    <recommendedName>
        <fullName evidence="8">Major facilitator superfamily (MFS) profile domain-containing protein</fullName>
    </recommendedName>
</protein>
<organism evidence="9 10">
    <name type="scientific">Planosporangium mesophilum</name>
    <dbReference type="NCBI Taxonomy" id="689768"/>
    <lineage>
        <taxon>Bacteria</taxon>
        <taxon>Bacillati</taxon>
        <taxon>Actinomycetota</taxon>
        <taxon>Actinomycetes</taxon>
        <taxon>Micromonosporales</taxon>
        <taxon>Micromonosporaceae</taxon>
        <taxon>Planosporangium</taxon>
    </lineage>
</organism>
<evidence type="ECO:0000313" key="9">
    <source>
        <dbReference type="EMBL" id="GII26339.1"/>
    </source>
</evidence>
<dbReference type="Pfam" id="PF07690">
    <property type="entry name" value="MFS_1"/>
    <property type="match status" value="2"/>
</dbReference>
<feature type="transmembrane region" description="Helical" evidence="7">
    <location>
        <begin position="271"/>
        <end position="294"/>
    </location>
</feature>
<keyword evidence="3" id="KW-1003">Cell membrane</keyword>
<name>A0A8J3TKM9_9ACTN</name>
<reference evidence="9" key="1">
    <citation type="submission" date="2021-01" db="EMBL/GenBank/DDBJ databases">
        <title>Whole genome shotgun sequence of Planosporangium mesophilum NBRC 109066.</title>
        <authorList>
            <person name="Komaki H."/>
            <person name="Tamura T."/>
        </authorList>
    </citation>
    <scope>NUCLEOTIDE SEQUENCE</scope>
    <source>
        <strain evidence="9">NBRC 109066</strain>
    </source>
</reference>
<feature type="transmembrane region" description="Helical" evidence="7">
    <location>
        <begin position="306"/>
        <end position="328"/>
    </location>
</feature>
<keyword evidence="10" id="KW-1185">Reference proteome</keyword>
<evidence type="ECO:0000256" key="7">
    <source>
        <dbReference type="SAM" id="Phobius"/>
    </source>
</evidence>
<dbReference type="EMBL" id="BOON01000074">
    <property type="protein sequence ID" value="GII26339.1"/>
    <property type="molecule type" value="Genomic_DNA"/>
</dbReference>
<evidence type="ECO:0000256" key="2">
    <source>
        <dbReference type="ARBA" id="ARBA00022448"/>
    </source>
</evidence>
<evidence type="ECO:0000256" key="1">
    <source>
        <dbReference type="ARBA" id="ARBA00004651"/>
    </source>
</evidence>
<feature type="transmembrane region" description="Helical" evidence="7">
    <location>
        <begin position="246"/>
        <end position="265"/>
    </location>
</feature>
<comment type="caution">
    <text evidence="9">The sequence shown here is derived from an EMBL/GenBank/DDBJ whole genome shotgun (WGS) entry which is preliminary data.</text>
</comment>
<evidence type="ECO:0000256" key="3">
    <source>
        <dbReference type="ARBA" id="ARBA00022475"/>
    </source>
</evidence>
<feature type="transmembrane region" description="Helical" evidence="7">
    <location>
        <begin position="58"/>
        <end position="87"/>
    </location>
</feature>
<feature type="transmembrane region" description="Helical" evidence="7">
    <location>
        <begin position="215"/>
        <end position="234"/>
    </location>
</feature>
<keyword evidence="6 7" id="KW-0472">Membrane</keyword>
<dbReference type="InterPro" id="IPR011701">
    <property type="entry name" value="MFS"/>
</dbReference>
<dbReference type="GO" id="GO:0022857">
    <property type="term" value="F:transmembrane transporter activity"/>
    <property type="evidence" value="ECO:0007669"/>
    <property type="project" value="InterPro"/>
</dbReference>
<gene>
    <name evidence="9" type="ORF">Pme01_59360</name>
</gene>
<evidence type="ECO:0000313" key="10">
    <source>
        <dbReference type="Proteomes" id="UP000599074"/>
    </source>
</evidence>
<keyword evidence="2" id="KW-0813">Transport</keyword>
<feature type="transmembrane region" description="Helical" evidence="7">
    <location>
        <begin position="140"/>
        <end position="159"/>
    </location>
</feature>
<keyword evidence="4 7" id="KW-0812">Transmembrane</keyword>
<evidence type="ECO:0000256" key="5">
    <source>
        <dbReference type="ARBA" id="ARBA00022989"/>
    </source>
</evidence>
<evidence type="ECO:0000259" key="8">
    <source>
        <dbReference type="PROSITE" id="PS50850"/>
    </source>
</evidence>
<dbReference type="InterPro" id="IPR050171">
    <property type="entry name" value="MFS_Transporters"/>
</dbReference>
<proteinExistence type="predicted"/>
<evidence type="ECO:0000256" key="6">
    <source>
        <dbReference type="ARBA" id="ARBA00023136"/>
    </source>
</evidence>
<comment type="subcellular location">
    <subcellularLocation>
        <location evidence="1">Cell membrane</location>
        <topology evidence="1">Multi-pass membrane protein</topology>
    </subcellularLocation>
</comment>